<dbReference type="AlphaFoldDB" id="A0A9W9EUX6"/>
<dbReference type="Proteomes" id="UP001149165">
    <property type="component" value="Unassembled WGS sequence"/>
</dbReference>
<accession>A0A9W9EUX6</accession>
<dbReference type="EMBL" id="JAPQKH010000007">
    <property type="protein sequence ID" value="KAJ5088389.1"/>
    <property type="molecule type" value="Genomic_DNA"/>
</dbReference>
<feature type="chain" id="PRO_5040987010" evidence="1">
    <location>
        <begin position="20"/>
        <end position="123"/>
    </location>
</feature>
<evidence type="ECO:0000256" key="1">
    <source>
        <dbReference type="SAM" id="SignalP"/>
    </source>
</evidence>
<feature type="signal peptide" evidence="1">
    <location>
        <begin position="1"/>
        <end position="19"/>
    </location>
</feature>
<name>A0A9W9EUX6_9EURO</name>
<organism evidence="2 3">
    <name type="scientific">Penicillium angulare</name>
    <dbReference type="NCBI Taxonomy" id="116970"/>
    <lineage>
        <taxon>Eukaryota</taxon>
        <taxon>Fungi</taxon>
        <taxon>Dikarya</taxon>
        <taxon>Ascomycota</taxon>
        <taxon>Pezizomycotina</taxon>
        <taxon>Eurotiomycetes</taxon>
        <taxon>Eurotiomycetidae</taxon>
        <taxon>Eurotiales</taxon>
        <taxon>Aspergillaceae</taxon>
        <taxon>Penicillium</taxon>
    </lineage>
</organism>
<protein>
    <submittedName>
        <fullName evidence="2">Uncharacterized protein</fullName>
    </submittedName>
</protein>
<evidence type="ECO:0000313" key="3">
    <source>
        <dbReference type="Proteomes" id="UP001149165"/>
    </source>
</evidence>
<sequence>MHLATIAASILALAASGFAAPSPASPANTRYVQLRLFGAPGCFAENLGELGVYGDAVNACQTLGDSTIESVSFEYAINNCTVSVYSDDACQLGRLDIPVNTCGGGDGEYQSYYASCSHLEPIS</sequence>
<reference evidence="2" key="1">
    <citation type="submission" date="2022-11" db="EMBL/GenBank/DDBJ databases">
        <authorList>
            <person name="Petersen C."/>
        </authorList>
    </citation>
    <scope>NUCLEOTIDE SEQUENCE</scope>
    <source>
        <strain evidence="2">IBT 30069</strain>
    </source>
</reference>
<comment type="caution">
    <text evidence="2">The sequence shown here is derived from an EMBL/GenBank/DDBJ whole genome shotgun (WGS) entry which is preliminary data.</text>
</comment>
<proteinExistence type="predicted"/>
<keyword evidence="3" id="KW-1185">Reference proteome</keyword>
<reference evidence="2" key="2">
    <citation type="journal article" date="2023" name="IMA Fungus">
        <title>Comparative genomic study of the Penicillium genus elucidates a diverse pangenome and 15 lateral gene transfer events.</title>
        <authorList>
            <person name="Petersen C."/>
            <person name="Sorensen T."/>
            <person name="Nielsen M.R."/>
            <person name="Sondergaard T.E."/>
            <person name="Sorensen J.L."/>
            <person name="Fitzpatrick D.A."/>
            <person name="Frisvad J.C."/>
            <person name="Nielsen K.L."/>
        </authorList>
    </citation>
    <scope>NUCLEOTIDE SEQUENCE</scope>
    <source>
        <strain evidence="2">IBT 30069</strain>
    </source>
</reference>
<keyword evidence="1" id="KW-0732">Signal</keyword>
<gene>
    <name evidence="2" type="ORF">N7456_012005</name>
</gene>
<dbReference type="OrthoDB" id="4691160at2759"/>
<evidence type="ECO:0000313" key="2">
    <source>
        <dbReference type="EMBL" id="KAJ5088389.1"/>
    </source>
</evidence>